<evidence type="ECO:0000256" key="1">
    <source>
        <dbReference type="ARBA" id="ARBA00004123"/>
    </source>
</evidence>
<feature type="compositionally biased region" description="Low complexity" evidence="7">
    <location>
        <begin position="129"/>
        <end position="138"/>
    </location>
</feature>
<dbReference type="InterPro" id="IPR059164">
    <property type="entry name" value="HAT_PRP39_C"/>
</dbReference>
<keyword evidence="5" id="KW-0539">Nucleus</keyword>
<accession>A0ABM1ZKB3</accession>
<proteinExistence type="inferred from homology"/>
<evidence type="ECO:0000256" key="6">
    <source>
        <dbReference type="ARBA" id="ARBA00038019"/>
    </source>
</evidence>
<evidence type="ECO:0000256" key="5">
    <source>
        <dbReference type="ARBA" id="ARBA00023242"/>
    </source>
</evidence>
<feature type="region of interest" description="Disordered" evidence="7">
    <location>
        <begin position="86"/>
        <end position="501"/>
    </location>
</feature>
<evidence type="ECO:0000313" key="8">
    <source>
        <dbReference type="EnsemblMetazoa" id="AALFPA23_019319.P28406"/>
    </source>
</evidence>
<feature type="compositionally biased region" description="Basic and acidic residues" evidence="7">
    <location>
        <begin position="700"/>
        <end position="792"/>
    </location>
</feature>
<keyword evidence="3" id="KW-0677">Repeat</keyword>
<feature type="compositionally biased region" description="Acidic residues" evidence="7">
    <location>
        <begin position="206"/>
        <end position="226"/>
    </location>
</feature>
<dbReference type="Gene3D" id="1.25.40.10">
    <property type="entry name" value="Tetratricopeptide repeat domain"/>
    <property type="match status" value="2"/>
</dbReference>
<name>A0ABM1ZKB3_AEDAL</name>
<keyword evidence="9" id="KW-1185">Reference proteome</keyword>
<feature type="region of interest" description="Disordered" evidence="7">
    <location>
        <begin position="1"/>
        <end position="74"/>
    </location>
</feature>
<feature type="compositionally biased region" description="Basic and acidic residues" evidence="7">
    <location>
        <begin position="812"/>
        <end position="826"/>
    </location>
</feature>
<evidence type="ECO:0000256" key="4">
    <source>
        <dbReference type="ARBA" id="ARBA00023187"/>
    </source>
</evidence>
<comment type="subcellular location">
    <subcellularLocation>
        <location evidence="1">Nucleus</location>
    </subcellularLocation>
</comment>
<dbReference type="SMART" id="SM00386">
    <property type="entry name" value="HAT"/>
    <property type="match status" value="7"/>
</dbReference>
<dbReference type="GeneID" id="109422030"/>
<feature type="compositionally biased region" description="Basic and acidic residues" evidence="7">
    <location>
        <begin position="1123"/>
        <end position="1139"/>
    </location>
</feature>
<feature type="compositionally biased region" description="Acidic residues" evidence="7">
    <location>
        <begin position="358"/>
        <end position="380"/>
    </location>
</feature>
<feature type="compositionally biased region" description="Acidic residues" evidence="7">
    <location>
        <begin position="1"/>
        <end position="11"/>
    </location>
</feature>
<feature type="region of interest" description="Disordered" evidence="7">
    <location>
        <begin position="700"/>
        <end position="826"/>
    </location>
</feature>
<dbReference type="PANTHER" id="PTHR17204:SF5">
    <property type="entry name" value="PRE-MRNA-PROCESSING FACTOR 39"/>
    <property type="match status" value="1"/>
</dbReference>
<dbReference type="Pfam" id="PF23240">
    <property type="entry name" value="HAT_PRP39_N"/>
    <property type="match status" value="1"/>
</dbReference>
<protein>
    <submittedName>
        <fullName evidence="8">Uncharacterized protein</fullName>
    </submittedName>
</protein>
<evidence type="ECO:0000256" key="7">
    <source>
        <dbReference type="SAM" id="MobiDB-lite"/>
    </source>
</evidence>
<reference evidence="8" key="2">
    <citation type="submission" date="2025-05" db="UniProtKB">
        <authorList>
            <consortium name="EnsemblMetazoa"/>
        </authorList>
    </citation>
    <scope>IDENTIFICATION</scope>
    <source>
        <strain evidence="8">Foshan</strain>
    </source>
</reference>
<dbReference type="Proteomes" id="UP000069940">
    <property type="component" value="Unassembled WGS sequence"/>
</dbReference>
<comment type="similarity">
    <text evidence="6">Belongs to the PRP39 family.</text>
</comment>
<reference evidence="9" key="1">
    <citation type="journal article" date="2015" name="Proc. Natl. Acad. Sci. U.S.A.">
        <title>Genome sequence of the Asian Tiger mosquito, Aedes albopictus, reveals insights into its biology, genetics, and evolution.</title>
        <authorList>
            <person name="Chen X.G."/>
            <person name="Jiang X."/>
            <person name="Gu J."/>
            <person name="Xu M."/>
            <person name="Wu Y."/>
            <person name="Deng Y."/>
            <person name="Zhang C."/>
            <person name="Bonizzoni M."/>
            <person name="Dermauw W."/>
            <person name="Vontas J."/>
            <person name="Armbruster P."/>
            <person name="Huang X."/>
            <person name="Yang Y."/>
            <person name="Zhang H."/>
            <person name="He W."/>
            <person name="Peng H."/>
            <person name="Liu Y."/>
            <person name="Wu K."/>
            <person name="Chen J."/>
            <person name="Lirakis M."/>
            <person name="Topalis P."/>
            <person name="Van Leeuwen T."/>
            <person name="Hall A.B."/>
            <person name="Jiang X."/>
            <person name="Thorpe C."/>
            <person name="Mueller R.L."/>
            <person name="Sun C."/>
            <person name="Waterhouse R.M."/>
            <person name="Yan G."/>
            <person name="Tu Z.J."/>
            <person name="Fang X."/>
            <person name="James A.A."/>
        </authorList>
    </citation>
    <scope>NUCLEOTIDE SEQUENCE [LARGE SCALE GENOMIC DNA]</scope>
    <source>
        <strain evidence="9">Foshan</strain>
    </source>
</reference>
<feature type="compositionally biased region" description="Acidic residues" evidence="7">
    <location>
        <begin position="279"/>
        <end position="304"/>
    </location>
</feature>
<feature type="region of interest" description="Disordered" evidence="7">
    <location>
        <begin position="1123"/>
        <end position="1146"/>
    </location>
</feature>
<feature type="compositionally biased region" description="Acidic residues" evidence="7">
    <location>
        <begin position="313"/>
        <end position="324"/>
    </location>
</feature>
<keyword evidence="2" id="KW-0507">mRNA processing</keyword>
<dbReference type="PANTHER" id="PTHR17204">
    <property type="entry name" value="PRE-MRNA PROCESSING PROTEIN PRP39-RELATED"/>
    <property type="match status" value="1"/>
</dbReference>
<evidence type="ECO:0000256" key="3">
    <source>
        <dbReference type="ARBA" id="ARBA00022737"/>
    </source>
</evidence>
<dbReference type="EnsemblMetazoa" id="AALFPA23_019319.R28406">
    <property type="protein sequence ID" value="AALFPA23_019319.P28406"/>
    <property type="gene ID" value="AALFPA23_019319"/>
</dbReference>
<sequence length="1218" mass="136645">MASVSDEDVPVPEETGRRSTRSKRGKTPQPVAPTPTRSSRRNKKQPEPEEVPEEKPVVVEEPVVDSDEPDTKQVMEQLQDLIVPVLEGQNKATDENSSTNLFEEFQVDTKSSSDKEDPGGAPEESVFIANLAAEENANSLPSVVDENSASRPAAVSSADEDVVLSVPEEVPEAPEPPSLDVNGDNVDEVTGSSDHALADNVANGLCEEDDSKNTDLDAEMVSEDELPQPVQPQVHDAEEVSDDELPGPNRAELPPDAEVVSEDELPKSEVELPTGTDNVSDEELPAPEEAALPEDADNVSDEELPAPAKAELPEDADNVSDEELPAPKKAEIPADADNVSDEELPAPKTAELPVDADVVSDEELPAPEPAELPEDTENVSDSELPNPKKAELPADTDNVSDDELPEAKKADLPADTDNVSDEELPDSAKEKRKASGGAESEEVPSKKKDTDSKGASEKSSKTDGKEKKESAKRKLEKDDEKADKSAEAPEKKTKVDAPVEPEKKKLPDLDKYWKAVNDDSTDFTAWTYLLQYVDQENDIEAAREAYDAFLAHYPYCYGYWRKYADYEKRKGSKRKCEEVFERGLKAIPLSVDLWIHYLSHVKANHADDETMIRSQFERALTACGLEFRSDKLWEANIKWENEGKRIDRVVALYDRLLATPTQGYANHFDHFKDVANNNPVHTLVSKEEFLELREYVRESAKKRKEEKDKKRAGSHDKGKEKEKDKHDDHHKSSKSDSKSKDKSDKRDKSQEPDAKESKEEKDKVEPMETTEEVKEKPAGEEVKEDEKENKEPAEEEKPEEKMEVEPEEEKEADDHVNSPEEADAIKDKIISRRKKIHKATVAAVTARWTYEEGIKRPYFHVKPLERCQLKNWKEYLDFEIEQGDEKRILVLFERCLIACALYDDFWLKLIRYLDSRSDEPEVVPRIRDAYERACTIHHPDKPNLHLMWSAFEETQNNVNKAADILANLDKVNPNLIQVAYRRINLERRRGDLEKCAQLYQTYLTTAKNKSIAGSIVIKYARFLNKVKKDHDQAHVVLKNYLEKDPCNTRVALQLIDLSLQRETVDEKEVVEIMDRFMARDGLELEQKVLFAQRKVEFLEDFGSTAKGLQEAQKELQVIMAKASETKKKREQSPPKKPSKESSSSSAALTAATSASYASASSGYGGYSASANPSYYGAASSQYPYGDSASSYGYSTWNQQYSQSGYGGYSQWSGYGGYY</sequence>
<dbReference type="InterPro" id="IPR011990">
    <property type="entry name" value="TPR-like_helical_dom_sf"/>
</dbReference>
<dbReference type="Pfam" id="PF23241">
    <property type="entry name" value="HAT_PRP39_C"/>
    <property type="match status" value="1"/>
</dbReference>
<dbReference type="SUPFAM" id="SSF48452">
    <property type="entry name" value="TPR-like"/>
    <property type="match status" value="2"/>
</dbReference>
<feature type="compositionally biased region" description="Basic and acidic residues" evidence="7">
    <location>
        <begin position="443"/>
        <end position="501"/>
    </location>
</feature>
<evidence type="ECO:0000313" key="9">
    <source>
        <dbReference type="Proteomes" id="UP000069940"/>
    </source>
</evidence>
<dbReference type="InterPro" id="IPR003107">
    <property type="entry name" value="HAT"/>
</dbReference>
<organism evidence="8 9">
    <name type="scientific">Aedes albopictus</name>
    <name type="common">Asian tiger mosquito</name>
    <name type="synonym">Stegomyia albopicta</name>
    <dbReference type="NCBI Taxonomy" id="7160"/>
    <lineage>
        <taxon>Eukaryota</taxon>
        <taxon>Metazoa</taxon>
        <taxon>Ecdysozoa</taxon>
        <taxon>Arthropoda</taxon>
        <taxon>Hexapoda</taxon>
        <taxon>Insecta</taxon>
        <taxon>Pterygota</taxon>
        <taxon>Neoptera</taxon>
        <taxon>Endopterygota</taxon>
        <taxon>Diptera</taxon>
        <taxon>Nematocera</taxon>
        <taxon>Culicoidea</taxon>
        <taxon>Culicidae</taxon>
        <taxon>Culicinae</taxon>
        <taxon>Aedini</taxon>
        <taxon>Aedes</taxon>
        <taxon>Stegomyia</taxon>
    </lineage>
</organism>
<evidence type="ECO:0000256" key="2">
    <source>
        <dbReference type="ARBA" id="ARBA00022664"/>
    </source>
</evidence>
<dbReference type="RefSeq" id="XP_019552214.3">
    <property type="nucleotide sequence ID" value="XM_019696669.3"/>
</dbReference>
<keyword evidence="4" id="KW-0508">mRNA splicing</keyword>
<feature type="compositionally biased region" description="Polar residues" evidence="7">
    <location>
        <begin position="139"/>
        <end position="150"/>
    </location>
</feature>